<protein>
    <submittedName>
        <fullName evidence="1">Uncharacterized protein</fullName>
    </submittedName>
</protein>
<dbReference type="AlphaFoldDB" id="A0A3P7DUW6"/>
<proteinExistence type="predicted"/>
<keyword evidence="2" id="KW-1185">Reference proteome</keyword>
<gene>
    <name evidence="1" type="ORF">WBA_LOCUS635</name>
</gene>
<dbReference type="Proteomes" id="UP000270924">
    <property type="component" value="Unassembled WGS sequence"/>
</dbReference>
<reference evidence="1 2" key="1">
    <citation type="submission" date="2018-11" db="EMBL/GenBank/DDBJ databases">
        <authorList>
            <consortium name="Pathogen Informatics"/>
        </authorList>
    </citation>
    <scope>NUCLEOTIDE SEQUENCE [LARGE SCALE GENOMIC DNA]</scope>
</reference>
<evidence type="ECO:0000313" key="2">
    <source>
        <dbReference type="Proteomes" id="UP000270924"/>
    </source>
</evidence>
<name>A0A3P7DUW6_WUCBA</name>
<sequence>MKEDICQFETSNCPSTQYTFCRDSTGCTYRVIGRADCQLSQRTKSFALRQHKKSRTSCMHKSGYSEHANWMHKGMCSFSADKAWIIETNFCFIINVQEAEGG</sequence>
<dbReference type="EMBL" id="UYWW01000097">
    <property type="protein sequence ID" value="VDM07249.1"/>
    <property type="molecule type" value="Genomic_DNA"/>
</dbReference>
<organism evidence="1 2">
    <name type="scientific">Wuchereria bancrofti</name>
    <dbReference type="NCBI Taxonomy" id="6293"/>
    <lineage>
        <taxon>Eukaryota</taxon>
        <taxon>Metazoa</taxon>
        <taxon>Ecdysozoa</taxon>
        <taxon>Nematoda</taxon>
        <taxon>Chromadorea</taxon>
        <taxon>Rhabditida</taxon>
        <taxon>Spirurina</taxon>
        <taxon>Spiruromorpha</taxon>
        <taxon>Filarioidea</taxon>
        <taxon>Onchocercidae</taxon>
        <taxon>Wuchereria</taxon>
    </lineage>
</organism>
<evidence type="ECO:0000313" key="1">
    <source>
        <dbReference type="EMBL" id="VDM07249.1"/>
    </source>
</evidence>
<dbReference type="InParanoid" id="A0A3P7DUW6"/>
<accession>A0A3P7DUW6</accession>